<name>A0ABS6ESB3_9FIRM</name>
<evidence type="ECO:0000313" key="5">
    <source>
        <dbReference type="Proteomes" id="UP000783588"/>
    </source>
</evidence>
<dbReference type="Proteomes" id="UP000783588">
    <property type="component" value="Unassembled WGS sequence"/>
</dbReference>
<feature type="transmembrane region" description="Helical" evidence="2">
    <location>
        <begin position="135"/>
        <end position="153"/>
    </location>
</feature>
<keyword evidence="2" id="KW-1133">Transmembrane helix</keyword>
<proteinExistence type="predicted"/>
<dbReference type="EMBL" id="JAHLQI010000003">
    <property type="protein sequence ID" value="MBU5490577.1"/>
    <property type="molecule type" value="Genomic_DNA"/>
</dbReference>
<dbReference type="PROSITE" id="PS50943">
    <property type="entry name" value="HTH_CROC1"/>
    <property type="match status" value="1"/>
</dbReference>
<evidence type="ECO:0000256" key="1">
    <source>
        <dbReference type="ARBA" id="ARBA00023125"/>
    </source>
</evidence>
<sequence length="156" mass="17805">MNELGARLQALRRQANLSQQELAERLHVSRQSISKWELGTAKPDLDNMIRLSELFGVSLDELVLGKTQNRQEIPQHSAQPVENAKAKRRKRMHLCLLAGVLCLVLAVALLPLHQMFDQHLWGNWYTSVWRYLPTVPHNVLLLAGAGFLAAAYWNKY</sequence>
<keyword evidence="1" id="KW-0238">DNA-binding</keyword>
<dbReference type="PANTHER" id="PTHR46558:SF4">
    <property type="entry name" value="DNA-BIDING PHAGE PROTEIN"/>
    <property type="match status" value="1"/>
</dbReference>
<organism evidence="4 5">
    <name type="scientific">Butyricicoccus intestinisimiae</name>
    <dbReference type="NCBI Taxonomy" id="2841509"/>
    <lineage>
        <taxon>Bacteria</taxon>
        <taxon>Bacillati</taxon>
        <taxon>Bacillota</taxon>
        <taxon>Clostridia</taxon>
        <taxon>Eubacteriales</taxon>
        <taxon>Butyricicoccaceae</taxon>
        <taxon>Butyricicoccus</taxon>
    </lineage>
</organism>
<keyword evidence="2" id="KW-0812">Transmembrane</keyword>
<feature type="transmembrane region" description="Helical" evidence="2">
    <location>
        <begin position="94"/>
        <end position="115"/>
    </location>
</feature>
<evidence type="ECO:0000256" key="2">
    <source>
        <dbReference type="SAM" id="Phobius"/>
    </source>
</evidence>
<dbReference type="InterPro" id="IPR001387">
    <property type="entry name" value="Cro/C1-type_HTH"/>
</dbReference>
<protein>
    <submittedName>
        <fullName evidence="4">Helix-turn-helix domain-containing protein</fullName>
    </submittedName>
</protein>
<dbReference type="CDD" id="cd00093">
    <property type="entry name" value="HTH_XRE"/>
    <property type="match status" value="1"/>
</dbReference>
<gene>
    <name evidence="4" type="ORF">KQI75_08075</name>
</gene>
<reference evidence="4 5" key="1">
    <citation type="submission" date="2021-06" db="EMBL/GenBank/DDBJ databases">
        <authorList>
            <person name="Sun Q."/>
            <person name="Li D."/>
        </authorList>
    </citation>
    <scope>NUCLEOTIDE SEQUENCE [LARGE SCALE GENOMIC DNA]</scope>
    <source>
        <strain evidence="4 5">MSJd-7</strain>
    </source>
</reference>
<dbReference type="SMART" id="SM00530">
    <property type="entry name" value="HTH_XRE"/>
    <property type="match status" value="1"/>
</dbReference>
<evidence type="ECO:0000259" key="3">
    <source>
        <dbReference type="PROSITE" id="PS50943"/>
    </source>
</evidence>
<keyword evidence="2" id="KW-0472">Membrane</keyword>
<keyword evidence="5" id="KW-1185">Reference proteome</keyword>
<evidence type="ECO:0000313" key="4">
    <source>
        <dbReference type="EMBL" id="MBU5490577.1"/>
    </source>
</evidence>
<comment type="caution">
    <text evidence="4">The sequence shown here is derived from an EMBL/GenBank/DDBJ whole genome shotgun (WGS) entry which is preliminary data.</text>
</comment>
<dbReference type="Pfam" id="PF01381">
    <property type="entry name" value="HTH_3"/>
    <property type="match status" value="1"/>
</dbReference>
<dbReference type="PANTHER" id="PTHR46558">
    <property type="entry name" value="TRACRIPTIONAL REGULATORY PROTEIN-RELATED-RELATED"/>
    <property type="match status" value="1"/>
</dbReference>
<dbReference type="RefSeq" id="WP_216470225.1">
    <property type="nucleotide sequence ID" value="NZ_JAHLQI010000003.1"/>
</dbReference>
<feature type="domain" description="HTH cro/C1-type" evidence="3">
    <location>
        <begin position="8"/>
        <end position="62"/>
    </location>
</feature>
<accession>A0ABS6ESB3</accession>